<dbReference type="EMBL" id="KL374430">
    <property type="protein sequence ID" value="KFP82756.1"/>
    <property type="molecule type" value="Genomic_DNA"/>
</dbReference>
<keyword evidence="1" id="KW-0472">Membrane</keyword>
<evidence type="ECO:0000313" key="3">
    <source>
        <dbReference type="Proteomes" id="UP000054244"/>
    </source>
</evidence>
<dbReference type="PANTHER" id="PTHR33332">
    <property type="entry name" value="REVERSE TRANSCRIPTASE DOMAIN-CONTAINING PROTEIN"/>
    <property type="match status" value="1"/>
</dbReference>
<dbReference type="AlphaFoldDB" id="A0A091MZW0"/>
<evidence type="ECO:0008006" key="4">
    <source>
        <dbReference type="Google" id="ProtNLM"/>
    </source>
</evidence>
<feature type="non-terminal residue" evidence="2">
    <location>
        <position position="1"/>
    </location>
</feature>
<feature type="transmembrane region" description="Helical" evidence="1">
    <location>
        <begin position="162"/>
        <end position="181"/>
    </location>
</feature>
<sequence length="241" mass="28400">RDLDRLDQWAQANCTKFNRAKCRVLHFGHSNPMRRYRLGEGFLEGCMAEKDLGVLIDSWLNMSQQCAQVAKKANGILACIRNSVTSRRGEVIVPLYSALVRPHLEYCVQFWAPQYKRDIELLERVQKRATKLVKDLENRSYEERLRELGLFSLTKRRLRMDLIMLYYYLKGLGAGLFSQVIRDRTRGNRCKLQQGKFRLDIRKKFFTERVVRHWNRLPREVVESPSLNVFKCRLDGVLGDM</sequence>
<proteinExistence type="predicted"/>
<keyword evidence="1" id="KW-1133">Transmembrane helix</keyword>
<evidence type="ECO:0000313" key="2">
    <source>
        <dbReference type="EMBL" id="KFP82756.1"/>
    </source>
</evidence>
<reference evidence="2 3" key="1">
    <citation type="submission" date="2014-04" db="EMBL/GenBank/DDBJ databases">
        <title>Genome evolution of avian class.</title>
        <authorList>
            <person name="Zhang G."/>
            <person name="Li C."/>
        </authorList>
    </citation>
    <scope>NUCLEOTIDE SEQUENCE [LARGE SCALE GENOMIC DNA]</scope>
    <source>
        <strain evidence="2">BGI_N311</strain>
    </source>
</reference>
<protein>
    <recommendedName>
        <fullName evidence="4">Reverse transcriptase</fullName>
    </recommendedName>
</protein>
<feature type="non-terminal residue" evidence="2">
    <location>
        <position position="241"/>
    </location>
</feature>
<evidence type="ECO:0000256" key="1">
    <source>
        <dbReference type="SAM" id="Phobius"/>
    </source>
</evidence>
<organism evidence="2 3">
    <name type="scientific">Apaloderma vittatum</name>
    <name type="common">Bar-tailed trogon</name>
    <dbReference type="NCBI Taxonomy" id="57397"/>
    <lineage>
        <taxon>Eukaryota</taxon>
        <taxon>Metazoa</taxon>
        <taxon>Chordata</taxon>
        <taxon>Craniata</taxon>
        <taxon>Vertebrata</taxon>
        <taxon>Euteleostomi</taxon>
        <taxon>Archelosauria</taxon>
        <taxon>Archosauria</taxon>
        <taxon>Dinosauria</taxon>
        <taxon>Saurischia</taxon>
        <taxon>Theropoda</taxon>
        <taxon>Coelurosauria</taxon>
        <taxon>Aves</taxon>
        <taxon>Neognathae</taxon>
        <taxon>Neoaves</taxon>
        <taxon>Telluraves</taxon>
        <taxon>Coraciimorphae</taxon>
        <taxon>Trogoniformes</taxon>
        <taxon>Trogonidae</taxon>
        <taxon>Apaloderma</taxon>
    </lineage>
</organism>
<name>A0A091MZW0_APAVI</name>
<dbReference type="PRINTS" id="PR01345">
    <property type="entry name" value="CERVTRCPTASE"/>
</dbReference>
<dbReference type="Proteomes" id="UP000054244">
    <property type="component" value="Unassembled WGS sequence"/>
</dbReference>
<gene>
    <name evidence="2" type="ORF">N311_06881</name>
</gene>
<accession>A0A091MZW0</accession>
<keyword evidence="3" id="KW-1185">Reference proteome</keyword>
<keyword evidence="1" id="KW-0812">Transmembrane</keyword>